<dbReference type="Pfam" id="PF03828">
    <property type="entry name" value="PAP_assoc"/>
    <property type="match status" value="1"/>
</dbReference>
<dbReference type="PANTHER" id="PTHR23092:SF15">
    <property type="entry name" value="INACTIVE NON-CANONICAL POLY(A) RNA POLYMERASE PROTEIN TRF4-2-RELATED"/>
    <property type="match status" value="1"/>
</dbReference>
<feature type="compositionally biased region" description="Polar residues" evidence="5">
    <location>
        <begin position="678"/>
        <end position="689"/>
    </location>
</feature>
<evidence type="ECO:0000313" key="9">
    <source>
        <dbReference type="Proteomes" id="UP001172673"/>
    </source>
</evidence>
<reference evidence="8" key="1">
    <citation type="submission" date="2022-10" db="EMBL/GenBank/DDBJ databases">
        <title>Culturing micro-colonial fungi from biological soil crusts in the Mojave desert and describing Neophaeococcomyces mojavensis, and introducing the new genera and species Taxawa tesnikishii.</title>
        <authorList>
            <person name="Kurbessoian T."/>
            <person name="Stajich J.E."/>
        </authorList>
    </citation>
    <scope>NUCLEOTIDE SEQUENCE</scope>
    <source>
        <strain evidence="8">TK_41</strain>
    </source>
</reference>
<feature type="region of interest" description="Disordered" evidence="5">
    <location>
        <begin position="162"/>
        <end position="184"/>
    </location>
</feature>
<feature type="compositionally biased region" description="Basic and acidic residues" evidence="5">
    <location>
        <begin position="13"/>
        <end position="33"/>
    </location>
</feature>
<feature type="domain" description="Poly(A) RNA polymerase mitochondrial-like central palm" evidence="7">
    <location>
        <begin position="324"/>
        <end position="454"/>
    </location>
</feature>
<feature type="compositionally biased region" description="Pro residues" evidence="5">
    <location>
        <begin position="236"/>
        <end position="254"/>
    </location>
</feature>
<comment type="caution">
    <text evidence="8">The sequence shown here is derived from an EMBL/GenBank/DDBJ whole genome shotgun (WGS) entry which is preliminary data.</text>
</comment>
<protein>
    <recommendedName>
        <fullName evidence="2">polynucleotide adenylyltransferase</fullName>
        <ecNumber evidence="2">2.7.7.19</ecNumber>
    </recommendedName>
</protein>
<dbReference type="AlphaFoldDB" id="A0AA38X5B3"/>
<proteinExistence type="inferred from homology"/>
<dbReference type="SUPFAM" id="SSF81631">
    <property type="entry name" value="PAP/OAS1 substrate-binding domain"/>
    <property type="match status" value="1"/>
</dbReference>
<keyword evidence="4" id="KW-0460">Magnesium</keyword>
<feature type="region of interest" description="Disordered" evidence="5">
    <location>
        <begin position="200"/>
        <end position="291"/>
    </location>
</feature>
<dbReference type="GO" id="GO:0031123">
    <property type="term" value="P:RNA 3'-end processing"/>
    <property type="evidence" value="ECO:0007669"/>
    <property type="project" value="TreeGrafter"/>
</dbReference>
<dbReference type="GO" id="GO:0005730">
    <property type="term" value="C:nucleolus"/>
    <property type="evidence" value="ECO:0007669"/>
    <property type="project" value="TreeGrafter"/>
</dbReference>
<dbReference type="Proteomes" id="UP001172673">
    <property type="component" value="Unassembled WGS sequence"/>
</dbReference>
<evidence type="ECO:0000256" key="3">
    <source>
        <dbReference type="ARBA" id="ARBA00022723"/>
    </source>
</evidence>
<dbReference type="CDD" id="cd05402">
    <property type="entry name" value="NT_PAP_TUTase"/>
    <property type="match status" value="1"/>
</dbReference>
<dbReference type="InterPro" id="IPR002058">
    <property type="entry name" value="PAP_assoc"/>
</dbReference>
<feature type="domain" description="PAP-associated" evidence="6">
    <location>
        <begin position="517"/>
        <end position="575"/>
    </location>
</feature>
<evidence type="ECO:0000256" key="2">
    <source>
        <dbReference type="ARBA" id="ARBA00012388"/>
    </source>
</evidence>
<accession>A0AA38X5B3</accession>
<dbReference type="GO" id="GO:1990817">
    <property type="term" value="F:poly(A) RNA polymerase activity"/>
    <property type="evidence" value="ECO:0007669"/>
    <property type="project" value="UniProtKB-EC"/>
</dbReference>
<feature type="region of interest" description="Disordered" evidence="5">
    <location>
        <begin position="646"/>
        <end position="701"/>
    </location>
</feature>
<dbReference type="Gene3D" id="1.10.1410.10">
    <property type="match status" value="1"/>
</dbReference>
<sequence>MDSYRPGESYRPPTRESQLHRHETDTYRPRQRESPPPPWPPARRNNDMYHFQGSRGRSPPREVSYRPRPAYQNTRPPPTGPRQDYRRRPPVPGVRTAANRPLFNFRPDEATNSSAAGLGGDAKFKFRNLDELTDSEEEEMLQSEDEKDDYHVNKRIRLSRTESGLAPTLPKWSNPDPYTSLPPVGDVIAKRTDVVKLIRKARVDTDPSLQKGKQPDDFISFNDASDHESLDMSAVPPRPSISPSPSPPRPPPPSSIALRIEPANMVTGKRKRGPDIGDEGRRSRKDKQGYADNRVKVEWMAPYGTSPTPWLRSHPSSNSAGVVLHKEIIDFYEWVKPKPYEQEVRNSVFQRLSRVLQGHTPGELKAFGSYAAGLYLPTADMDLVYLTQNYQPGLFTQPSTKKWIFSVSAYLGRMGIADGPIVRIPQAKVPIIKFVDRISGLKIDLSFDNDTGVVAIDTFHKWKMEHPIMPIIVSVIKQYLMIRGWNDVSTGGLGGFSTICLVTSLLQHLPITQRPANLGDILVEFFNFYGNVFDRKSTVLRLDPPAYLNKANHPARFNDKSNERLTIIDPHRSDNNISGGTNQIHLIFDSFSKAHEALVTRLSAHESGATEDQPGTFLGCLIGGSFASYEAQRATLRALSVNADVRPVGDRSGRRNNAPAQSVEVDRRANRNGEPIANDNSCDRTSTGKQPKEANRGVRRGARLKVLRPELAASIRNSLSQVDAIKLGGYKTGKEMAIDLDAREAAAAKLARARSNGQAMSHQTSIREFISSIE</sequence>
<dbReference type="GO" id="GO:0010605">
    <property type="term" value="P:negative regulation of macromolecule metabolic process"/>
    <property type="evidence" value="ECO:0007669"/>
    <property type="project" value="UniProtKB-ARBA"/>
</dbReference>
<dbReference type="GO" id="GO:0046872">
    <property type="term" value="F:metal ion binding"/>
    <property type="evidence" value="ECO:0007669"/>
    <property type="project" value="UniProtKB-KW"/>
</dbReference>
<evidence type="ECO:0000256" key="5">
    <source>
        <dbReference type="SAM" id="MobiDB-lite"/>
    </source>
</evidence>
<evidence type="ECO:0000256" key="4">
    <source>
        <dbReference type="ARBA" id="ARBA00022842"/>
    </source>
</evidence>
<dbReference type="Pfam" id="PF22600">
    <property type="entry name" value="MTPAP-like_central"/>
    <property type="match status" value="1"/>
</dbReference>
<evidence type="ECO:0000256" key="1">
    <source>
        <dbReference type="ARBA" id="ARBA00008593"/>
    </source>
</evidence>
<dbReference type="Gene3D" id="3.30.460.10">
    <property type="entry name" value="Beta Polymerase, domain 2"/>
    <property type="match status" value="1"/>
</dbReference>
<keyword evidence="3" id="KW-0479">Metal-binding</keyword>
<keyword evidence="9" id="KW-1185">Reference proteome</keyword>
<evidence type="ECO:0000259" key="6">
    <source>
        <dbReference type="Pfam" id="PF03828"/>
    </source>
</evidence>
<dbReference type="PANTHER" id="PTHR23092">
    <property type="entry name" value="POLY(A) RNA POLYMERASE"/>
    <property type="match status" value="1"/>
</dbReference>
<dbReference type="GO" id="GO:0043634">
    <property type="term" value="P:polyadenylation-dependent ncRNA catabolic process"/>
    <property type="evidence" value="ECO:0007669"/>
    <property type="project" value="TreeGrafter"/>
</dbReference>
<dbReference type="SUPFAM" id="SSF81301">
    <property type="entry name" value="Nucleotidyltransferase"/>
    <property type="match status" value="1"/>
</dbReference>
<gene>
    <name evidence="8" type="ORF">H2200_008954</name>
</gene>
<dbReference type="InterPro" id="IPR045862">
    <property type="entry name" value="Trf4-like"/>
</dbReference>
<dbReference type="InterPro" id="IPR054708">
    <property type="entry name" value="MTPAP-like_central"/>
</dbReference>
<evidence type="ECO:0000259" key="7">
    <source>
        <dbReference type="Pfam" id="PF22600"/>
    </source>
</evidence>
<dbReference type="EMBL" id="JAPDRK010000013">
    <property type="protein sequence ID" value="KAJ9606943.1"/>
    <property type="molecule type" value="Genomic_DNA"/>
</dbReference>
<dbReference type="GO" id="GO:0003729">
    <property type="term" value="F:mRNA binding"/>
    <property type="evidence" value="ECO:0007669"/>
    <property type="project" value="TreeGrafter"/>
</dbReference>
<feature type="region of interest" description="Disordered" evidence="5">
    <location>
        <begin position="1"/>
        <end position="120"/>
    </location>
</feature>
<evidence type="ECO:0000313" key="8">
    <source>
        <dbReference type="EMBL" id="KAJ9606943.1"/>
    </source>
</evidence>
<feature type="compositionally biased region" description="Basic and acidic residues" evidence="5">
    <location>
        <begin position="273"/>
        <end position="291"/>
    </location>
</feature>
<dbReference type="InterPro" id="IPR043519">
    <property type="entry name" value="NT_sf"/>
</dbReference>
<name>A0AA38X5B3_9EURO</name>
<dbReference type="EC" id="2.7.7.19" evidence="2"/>
<organism evidence="8 9">
    <name type="scientific">Cladophialophora chaetospira</name>
    <dbReference type="NCBI Taxonomy" id="386627"/>
    <lineage>
        <taxon>Eukaryota</taxon>
        <taxon>Fungi</taxon>
        <taxon>Dikarya</taxon>
        <taxon>Ascomycota</taxon>
        <taxon>Pezizomycotina</taxon>
        <taxon>Eurotiomycetes</taxon>
        <taxon>Chaetothyriomycetidae</taxon>
        <taxon>Chaetothyriales</taxon>
        <taxon>Herpotrichiellaceae</taxon>
        <taxon>Cladophialophora</taxon>
    </lineage>
</organism>
<comment type="similarity">
    <text evidence="1">Belongs to the DNA polymerase type-B-like family.</text>
</comment>
<dbReference type="GO" id="GO:0031499">
    <property type="term" value="C:TRAMP complex"/>
    <property type="evidence" value="ECO:0007669"/>
    <property type="project" value="TreeGrafter"/>
</dbReference>